<dbReference type="RefSeq" id="WP_332865272.1">
    <property type="nucleotide sequence ID" value="NZ_JBAFSM010000019.1"/>
</dbReference>
<keyword evidence="2" id="KW-1185">Reference proteome</keyword>
<gene>
    <name evidence="1" type="ORF">V0288_11735</name>
</gene>
<proteinExistence type="predicted"/>
<evidence type="ECO:0000313" key="1">
    <source>
        <dbReference type="EMBL" id="MEG3437790.1"/>
    </source>
</evidence>
<accession>A0AAW9QJ13</accession>
<organism evidence="1 2">
    <name type="scientific">Pannus brasiliensis CCIBt3594</name>
    <dbReference type="NCBI Taxonomy" id="1427578"/>
    <lineage>
        <taxon>Bacteria</taxon>
        <taxon>Bacillati</taxon>
        <taxon>Cyanobacteriota</taxon>
        <taxon>Cyanophyceae</taxon>
        <taxon>Oscillatoriophycideae</taxon>
        <taxon>Chroococcales</taxon>
        <taxon>Microcystaceae</taxon>
        <taxon>Pannus</taxon>
    </lineage>
</organism>
<sequence>MKRNFDRKTYAELRDLYSHYQQIFPDVKNRAKPLIRWYIKSLATEIDRRWRAYALLKRTGVAKVARRPC</sequence>
<dbReference type="EMBL" id="JBAFSM010000019">
    <property type="protein sequence ID" value="MEG3437790.1"/>
    <property type="molecule type" value="Genomic_DNA"/>
</dbReference>
<dbReference type="Proteomes" id="UP001328733">
    <property type="component" value="Unassembled WGS sequence"/>
</dbReference>
<protein>
    <submittedName>
        <fullName evidence="1">Uncharacterized protein</fullName>
    </submittedName>
</protein>
<comment type="caution">
    <text evidence="1">The sequence shown here is derived from an EMBL/GenBank/DDBJ whole genome shotgun (WGS) entry which is preliminary data.</text>
</comment>
<reference evidence="1 2" key="1">
    <citation type="submission" date="2024-01" db="EMBL/GenBank/DDBJ databases">
        <title>Genomic insights into the taxonomy and metabolism of the cyanobacterium Pannus brasiliensis CCIBt3594.</title>
        <authorList>
            <person name="Machado M."/>
            <person name="Botero N.B."/>
            <person name="Andreote A.P.D."/>
            <person name="Feitosa A.M.T."/>
            <person name="Popin R."/>
            <person name="Sivonen K."/>
            <person name="Fiore M.F."/>
        </authorList>
    </citation>
    <scope>NUCLEOTIDE SEQUENCE [LARGE SCALE GENOMIC DNA]</scope>
    <source>
        <strain evidence="1 2">CCIBt3594</strain>
    </source>
</reference>
<dbReference type="AlphaFoldDB" id="A0AAW9QJ13"/>
<evidence type="ECO:0000313" key="2">
    <source>
        <dbReference type="Proteomes" id="UP001328733"/>
    </source>
</evidence>
<name>A0AAW9QJ13_9CHRO</name>